<dbReference type="InterPro" id="IPR036249">
    <property type="entry name" value="Thioredoxin-like_sf"/>
</dbReference>
<dbReference type="PROSITE" id="PS00194">
    <property type="entry name" value="THIOREDOXIN_1"/>
    <property type="match status" value="1"/>
</dbReference>
<proteinExistence type="predicted"/>
<dbReference type="AlphaFoldDB" id="A0A7V8VA92"/>
<name>A0A7V8VA92_9BACT</name>
<dbReference type="InterPro" id="IPR017937">
    <property type="entry name" value="Thioredoxin_CS"/>
</dbReference>
<dbReference type="Gene3D" id="1.25.40.10">
    <property type="entry name" value="Tetratricopeptide repeat domain"/>
    <property type="match status" value="1"/>
</dbReference>
<dbReference type="GO" id="GO:0016209">
    <property type="term" value="F:antioxidant activity"/>
    <property type="evidence" value="ECO:0007669"/>
    <property type="project" value="InterPro"/>
</dbReference>
<dbReference type="GO" id="GO:0006950">
    <property type="term" value="P:response to stress"/>
    <property type="evidence" value="ECO:0007669"/>
    <property type="project" value="UniProtKB-ARBA"/>
</dbReference>
<sequence>MKSHKARWAMALGVSMVCGTSVIAAGPTAEQALQLQPIQENVEYQTPDANQIPKCNIGAEKVGQATGWVVTGPNGERLRVFLDTNNDKKVDFWAYYNDGVEVYRDIDTDFNGKADQYRWLGMAGTRWGLDQDEDGLVDQWKMISAEEVSAELVEAAKTGDADRFAALLPNDAEFKSLGLTGQRAKEVADKVDNGAEQFVAWARQQKLIDKSTKWVHFGATRPGIVPAGTDGVSKDLVVYENAIAMLDQGGEHGQLELGTLVRIGDAWRLIGAPTGTPGADDVAAANPQGYFFSVSYSGNPAAGQAGMAAGSEIQEILTKLEDLDQKMAEATTADQREKLAMDRVQVIKKVIAAANDDEMRENWIKQLADALSGGIQTGELSQGLDQLQSLADEVEKQAPKSDLASYIRFREMSAGYTQQFQDPKADYAKIQEAWLAKLEGFIDTYPKSPDAAEAMMQLAIAHEFAGEEDDAKKWYSRIRTDFSGTILGDKASGAIRRLDAVGQPFVIRGTTVDGKKLDSSGAKGSALLVHYWATWCEPCKEDMAVIRQMQAKYGARGFQVVGVSLDSSEEDLKQFLGANRLAWPQLYEEGGLDSRYAIEMGVLTLPTTILVGPDGKVISRSLHISQLDTELGKLIK</sequence>
<dbReference type="PANTHER" id="PTHR42852">
    <property type="entry name" value="THIOL:DISULFIDE INTERCHANGE PROTEIN DSBE"/>
    <property type="match status" value="1"/>
</dbReference>
<dbReference type="PROSITE" id="PS51352">
    <property type="entry name" value="THIOREDOXIN_2"/>
    <property type="match status" value="1"/>
</dbReference>
<reference evidence="4 5" key="1">
    <citation type="submission" date="2020-05" db="EMBL/GenBank/DDBJ databases">
        <title>Bremerella alba sp. nov., a novel planctomycete isolated from the surface of the macroalga Fucus spiralis.</title>
        <authorList>
            <person name="Godinho O."/>
            <person name="Botelho R."/>
            <person name="Albuquerque L."/>
            <person name="Wiegand S."/>
            <person name="Da Costa M.S."/>
            <person name="Lobo-Da-Cunha A."/>
            <person name="Jogler C."/>
            <person name="Lage O.M."/>
        </authorList>
    </citation>
    <scope>NUCLEOTIDE SEQUENCE [LARGE SCALE GENOMIC DNA]</scope>
    <source>
        <strain evidence="4 5">FF15</strain>
    </source>
</reference>
<evidence type="ECO:0000256" key="2">
    <source>
        <dbReference type="SAM" id="SignalP"/>
    </source>
</evidence>
<dbReference type="RefSeq" id="WP_235990974.1">
    <property type="nucleotide sequence ID" value="NZ_JABRWO010000020.1"/>
</dbReference>
<keyword evidence="5" id="KW-1185">Reference proteome</keyword>
<gene>
    <name evidence="4" type="primary">resA_13</name>
    <name evidence="4" type="ORF">HOV93_50260</name>
</gene>
<feature type="signal peptide" evidence="2">
    <location>
        <begin position="1"/>
        <end position="24"/>
    </location>
</feature>
<organism evidence="4 5">
    <name type="scientific">Bremerella alba</name>
    <dbReference type="NCBI Taxonomy" id="980252"/>
    <lineage>
        <taxon>Bacteria</taxon>
        <taxon>Pseudomonadati</taxon>
        <taxon>Planctomycetota</taxon>
        <taxon>Planctomycetia</taxon>
        <taxon>Pirellulales</taxon>
        <taxon>Pirellulaceae</taxon>
        <taxon>Bremerella</taxon>
    </lineage>
</organism>
<dbReference type="InterPro" id="IPR013766">
    <property type="entry name" value="Thioredoxin_domain"/>
</dbReference>
<dbReference type="EMBL" id="JABRWO010000020">
    <property type="protein sequence ID" value="MBA2117822.1"/>
    <property type="molecule type" value="Genomic_DNA"/>
</dbReference>
<dbReference type="CDD" id="cd02966">
    <property type="entry name" value="TlpA_like_family"/>
    <property type="match status" value="1"/>
</dbReference>
<evidence type="ECO:0000313" key="4">
    <source>
        <dbReference type="EMBL" id="MBA2117822.1"/>
    </source>
</evidence>
<dbReference type="InterPro" id="IPR050553">
    <property type="entry name" value="Thioredoxin_ResA/DsbE_sf"/>
</dbReference>
<protein>
    <submittedName>
        <fullName evidence="4">Thiol-disulfide oxidoreductase ResA</fullName>
    </submittedName>
</protein>
<dbReference type="InterPro" id="IPR011990">
    <property type="entry name" value="TPR-like_helical_dom_sf"/>
</dbReference>
<evidence type="ECO:0000259" key="3">
    <source>
        <dbReference type="PROSITE" id="PS51352"/>
    </source>
</evidence>
<accession>A0A7V8VA92</accession>
<feature type="domain" description="Thioredoxin" evidence="3">
    <location>
        <begin position="496"/>
        <end position="636"/>
    </location>
</feature>
<keyword evidence="2" id="KW-0732">Signal</keyword>
<comment type="caution">
    <text evidence="4">The sequence shown here is derived from an EMBL/GenBank/DDBJ whole genome shotgun (WGS) entry which is preliminary data.</text>
</comment>
<dbReference type="InterPro" id="IPR000866">
    <property type="entry name" value="AhpC/TSA"/>
</dbReference>
<evidence type="ECO:0000313" key="5">
    <source>
        <dbReference type="Proteomes" id="UP000551616"/>
    </source>
</evidence>
<dbReference type="SUPFAM" id="SSF52833">
    <property type="entry name" value="Thioredoxin-like"/>
    <property type="match status" value="1"/>
</dbReference>
<feature type="chain" id="PRO_5030828463" evidence="2">
    <location>
        <begin position="25"/>
        <end position="636"/>
    </location>
</feature>
<dbReference type="Gene3D" id="3.40.30.10">
    <property type="entry name" value="Glutaredoxin"/>
    <property type="match status" value="1"/>
</dbReference>
<dbReference type="GO" id="GO:0016491">
    <property type="term" value="F:oxidoreductase activity"/>
    <property type="evidence" value="ECO:0007669"/>
    <property type="project" value="InterPro"/>
</dbReference>
<evidence type="ECO:0000256" key="1">
    <source>
        <dbReference type="ARBA" id="ARBA00023284"/>
    </source>
</evidence>
<dbReference type="PANTHER" id="PTHR42852:SF17">
    <property type="entry name" value="THIOREDOXIN-LIKE PROTEIN HI_1115"/>
    <property type="match status" value="1"/>
</dbReference>
<dbReference type="Pfam" id="PF00578">
    <property type="entry name" value="AhpC-TSA"/>
    <property type="match status" value="1"/>
</dbReference>
<dbReference type="Proteomes" id="UP000551616">
    <property type="component" value="Unassembled WGS sequence"/>
</dbReference>
<keyword evidence="1" id="KW-0676">Redox-active center</keyword>